<keyword evidence="3" id="KW-0238">DNA-binding</keyword>
<dbReference type="Proteomes" id="UP000183126">
    <property type="component" value="Chromosome I"/>
</dbReference>
<dbReference type="Pfam" id="PF06530">
    <property type="entry name" value="Phage_antitermQ"/>
    <property type="match status" value="1"/>
</dbReference>
<comment type="similarity">
    <text evidence="1">Belongs to the phage antitermination Q type 1 family.</text>
</comment>
<dbReference type="EMBL" id="LT629760">
    <property type="protein sequence ID" value="SDT07945.1"/>
    <property type="molecule type" value="Genomic_DNA"/>
</dbReference>
<accession>A0A0R2ZPE4</accession>
<proteinExistence type="inferred from homology"/>
<keyword evidence="2" id="KW-0805">Transcription regulation</keyword>
<evidence type="ECO:0000313" key="7">
    <source>
        <dbReference type="Proteomes" id="UP000052019"/>
    </source>
</evidence>
<dbReference type="InterPro" id="IPR010534">
    <property type="entry name" value="Phage_933W_GpQ"/>
</dbReference>
<dbReference type="GO" id="GO:0060567">
    <property type="term" value="P:negative regulation of termination of DNA-templated transcription"/>
    <property type="evidence" value="ECO:0007669"/>
    <property type="project" value="InterPro"/>
</dbReference>
<dbReference type="AlphaFoldDB" id="A0A0R2ZPE4"/>
<evidence type="ECO:0000256" key="3">
    <source>
        <dbReference type="ARBA" id="ARBA00023125"/>
    </source>
</evidence>
<evidence type="ECO:0000313" key="6">
    <source>
        <dbReference type="EMBL" id="SDT07945.1"/>
    </source>
</evidence>
<evidence type="ECO:0000256" key="1">
    <source>
        <dbReference type="ARBA" id="ARBA00010234"/>
    </source>
</evidence>
<dbReference type="GO" id="GO:0003677">
    <property type="term" value="F:DNA binding"/>
    <property type="evidence" value="ECO:0007669"/>
    <property type="project" value="UniProtKB-KW"/>
</dbReference>
<sequence length="127" mass="14490">MNTRKPARLPLGDTEYMLEQWGFWRMDGMGVPSYVSPSWAIMRDMIPSTSRSYVITDELAIVVDGAVARLCKRAPEMGDFVWLYYAAKWPAKRVGNKYDMSEAKAREIIKTGVGWIDCSLERFIEAA</sequence>
<organism evidence="5 7">
    <name type="scientific">Pseudomonas trivialis</name>
    <dbReference type="NCBI Taxonomy" id="200450"/>
    <lineage>
        <taxon>Bacteria</taxon>
        <taxon>Pseudomonadati</taxon>
        <taxon>Pseudomonadota</taxon>
        <taxon>Gammaproteobacteria</taxon>
        <taxon>Pseudomonadales</taxon>
        <taxon>Pseudomonadaceae</taxon>
        <taxon>Pseudomonas</taxon>
    </lineage>
</organism>
<dbReference type="EMBL" id="JYLK01000006">
    <property type="protein sequence ID" value="KRP60323.1"/>
    <property type="molecule type" value="Genomic_DNA"/>
</dbReference>
<dbReference type="OrthoDB" id="6401714at2"/>
<keyword evidence="4" id="KW-0804">Transcription</keyword>
<evidence type="ECO:0000313" key="8">
    <source>
        <dbReference type="Proteomes" id="UP000183126"/>
    </source>
</evidence>
<dbReference type="Proteomes" id="UP000052019">
    <property type="component" value="Unassembled WGS sequence"/>
</dbReference>
<keyword evidence="8" id="KW-1185">Reference proteome</keyword>
<protein>
    <submittedName>
        <fullName evidence="5 6">Antitermination protein Q</fullName>
    </submittedName>
</protein>
<dbReference type="PATRIC" id="fig|200450.4.peg.4197"/>
<dbReference type="RefSeq" id="WP_057007976.1">
    <property type="nucleotide sequence ID" value="NZ_JYLK01000006.1"/>
</dbReference>
<reference evidence="5 7" key="1">
    <citation type="submission" date="2015-02" db="EMBL/GenBank/DDBJ databases">
        <title>Two Pseudomonas sp. nov. isolated from raw milk.</title>
        <authorList>
            <person name="Wenning M."/>
            <person name="von Neubeck M."/>
            <person name="Huptas C."/>
            <person name="Scherer S."/>
        </authorList>
    </citation>
    <scope>NUCLEOTIDE SEQUENCE [LARGE SCALE GENOMIC DNA]</scope>
    <source>
        <strain evidence="5 7">DSM 14937</strain>
    </source>
</reference>
<evidence type="ECO:0000256" key="2">
    <source>
        <dbReference type="ARBA" id="ARBA00023015"/>
    </source>
</evidence>
<name>A0A0R2ZPE4_9PSED</name>
<reference evidence="6 8" key="2">
    <citation type="submission" date="2016-10" db="EMBL/GenBank/DDBJ databases">
        <authorList>
            <person name="Varghese N."/>
            <person name="Submissions S."/>
        </authorList>
    </citation>
    <scope>NUCLEOTIDE SEQUENCE [LARGE SCALE GENOMIC DNA]</scope>
    <source>
        <strain evidence="6 8">BS3111</strain>
    </source>
</reference>
<evidence type="ECO:0000256" key="4">
    <source>
        <dbReference type="ARBA" id="ARBA00023163"/>
    </source>
</evidence>
<evidence type="ECO:0000313" key="5">
    <source>
        <dbReference type="EMBL" id="KRP60323.1"/>
    </source>
</evidence>
<gene>
    <name evidence="6" type="ORF">SAMN04490205_4680</name>
    <name evidence="5" type="ORF">TU79_10800</name>
</gene>